<name>A0ABR2JT45_9EUKA</name>
<comment type="caution">
    <text evidence="1">The sequence shown here is derived from an EMBL/GenBank/DDBJ whole genome shotgun (WGS) entry which is preliminary data.</text>
</comment>
<protein>
    <submittedName>
        <fullName evidence="1">Uncharacterized protein</fullName>
    </submittedName>
</protein>
<gene>
    <name evidence="1" type="ORF">M9Y10_044590</name>
</gene>
<evidence type="ECO:0000313" key="1">
    <source>
        <dbReference type="EMBL" id="KAK8881952.1"/>
    </source>
</evidence>
<reference evidence="1 2" key="1">
    <citation type="submission" date="2024-04" db="EMBL/GenBank/DDBJ databases">
        <title>Tritrichomonas musculus Genome.</title>
        <authorList>
            <person name="Alves-Ferreira E."/>
            <person name="Grigg M."/>
            <person name="Lorenzi H."/>
            <person name="Galac M."/>
        </authorList>
    </citation>
    <scope>NUCLEOTIDE SEQUENCE [LARGE SCALE GENOMIC DNA]</scope>
    <source>
        <strain evidence="1 2">EAF2021</strain>
    </source>
</reference>
<evidence type="ECO:0000313" key="2">
    <source>
        <dbReference type="Proteomes" id="UP001470230"/>
    </source>
</evidence>
<dbReference type="EMBL" id="JAPFFF010000009">
    <property type="protein sequence ID" value="KAK8881952.1"/>
    <property type="molecule type" value="Genomic_DNA"/>
</dbReference>
<proteinExistence type="predicted"/>
<keyword evidence="2" id="KW-1185">Reference proteome</keyword>
<accession>A0ABR2JT45</accession>
<sequence>MIAFWMILIHNASAMDKYSYCIKLLEEKIPIKKNQQETKLIMKKYSNIFDKHPPTYKEKEKICLDNRKLFERVARYILDQTQLGSQMTEKQMARCISRSVSVFAYTIVTMHDSQFSNDLDKIKKDFLSAKNSQQSKGHKYVLPQINKNDRSFSEFFVFPDDNHDLTTEQRYEDLFLSEFSSDNLDDLL</sequence>
<organism evidence="1 2">
    <name type="scientific">Tritrichomonas musculus</name>
    <dbReference type="NCBI Taxonomy" id="1915356"/>
    <lineage>
        <taxon>Eukaryota</taxon>
        <taxon>Metamonada</taxon>
        <taxon>Parabasalia</taxon>
        <taxon>Tritrichomonadida</taxon>
        <taxon>Tritrichomonadidae</taxon>
        <taxon>Tritrichomonas</taxon>
    </lineage>
</organism>
<dbReference type="Proteomes" id="UP001470230">
    <property type="component" value="Unassembled WGS sequence"/>
</dbReference>